<dbReference type="EC" id="2.7.6.3" evidence="2"/>
<evidence type="ECO:0000256" key="6">
    <source>
        <dbReference type="ARBA" id="ARBA00022840"/>
    </source>
</evidence>
<dbReference type="GO" id="GO:0046656">
    <property type="term" value="P:folic acid biosynthetic process"/>
    <property type="evidence" value="ECO:0007669"/>
    <property type="project" value="UniProtKB-KW"/>
</dbReference>
<dbReference type="GO" id="GO:0016301">
    <property type="term" value="F:kinase activity"/>
    <property type="evidence" value="ECO:0007669"/>
    <property type="project" value="UniProtKB-KW"/>
</dbReference>
<protein>
    <recommendedName>
        <fullName evidence="2">2-amino-4-hydroxy-6-hydroxymethyldihydropteridine diphosphokinase</fullName>
        <ecNumber evidence="2">2.7.6.3</ecNumber>
    </recommendedName>
</protein>
<evidence type="ECO:0000256" key="4">
    <source>
        <dbReference type="ARBA" id="ARBA00022741"/>
    </source>
</evidence>
<dbReference type="CDD" id="cd00483">
    <property type="entry name" value="HPPK"/>
    <property type="match status" value="1"/>
</dbReference>
<evidence type="ECO:0000259" key="8">
    <source>
        <dbReference type="PROSITE" id="PS00794"/>
    </source>
</evidence>
<dbReference type="NCBIfam" id="TIGR01498">
    <property type="entry name" value="folK"/>
    <property type="match status" value="1"/>
</dbReference>
<sequence length="174" mass="19810">MKPETIVLALGSNVGDRKKNILDAIEMLKKKISSIDTAPIYETKPVGYTDQADFLNTAIKGETLLSPGELLSYVKEIEKKVGRVDRFRWGPREIDIDIIFYGDRIHDGEGLTIPHPMMHERDFVLRPISDLDADFKHPILGKTIREMLADLLESSEHSREGMSRKLKLNGRKPR</sequence>
<evidence type="ECO:0000313" key="9">
    <source>
        <dbReference type="EMBL" id="OGY59534.1"/>
    </source>
</evidence>
<name>A0A1G1Z4T1_9BACT</name>
<dbReference type="Gene3D" id="3.30.70.560">
    <property type="entry name" value="7,8-Dihydro-6-hydroxymethylpterin-pyrophosphokinase HPPK"/>
    <property type="match status" value="1"/>
</dbReference>
<keyword evidence="3" id="KW-0808">Transferase</keyword>
<accession>A0A1G1Z4T1</accession>
<evidence type="ECO:0000256" key="3">
    <source>
        <dbReference type="ARBA" id="ARBA00022679"/>
    </source>
</evidence>
<evidence type="ECO:0000313" key="10">
    <source>
        <dbReference type="Proteomes" id="UP000178744"/>
    </source>
</evidence>
<dbReference type="GO" id="GO:0003848">
    <property type="term" value="F:2-amino-4-hydroxy-6-hydroxymethyldihydropteridine diphosphokinase activity"/>
    <property type="evidence" value="ECO:0007669"/>
    <property type="project" value="UniProtKB-EC"/>
</dbReference>
<dbReference type="UniPathway" id="UPA00077">
    <property type="reaction ID" value="UER00155"/>
</dbReference>
<gene>
    <name evidence="9" type="ORF">A3B23_01075</name>
</gene>
<dbReference type="STRING" id="1797690.A3B23_01075"/>
<evidence type="ECO:0000256" key="7">
    <source>
        <dbReference type="ARBA" id="ARBA00022909"/>
    </source>
</evidence>
<evidence type="ECO:0000256" key="5">
    <source>
        <dbReference type="ARBA" id="ARBA00022777"/>
    </source>
</evidence>
<dbReference type="Pfam" id="PF01288">
    <property type="entry name" value="HPPK"/>
    <property type="match status" value="1"/>
</dbReference>
<comment type="pathway">
    <text evidence="1">Cofactor biosynthesis; tetrahydrofolate biosynthesis; 2-amino-4-hydroxy-6-hydroxymethyl-7,8-dihydropteridine diphosphate from 7,8-dihydroneopterin triphosphate: step 4/4.</text>
</comment>
<keyword evidence="5 9" id="KW-0418">Kinase</keyword>
<dbReference type="GO" id="GO:0005524">
    <property type="term" value="F:ATP binding"/>
    <property type="evidence" value="ECO:0007669"/>
    <property type="project" value="UniProtKB-KW"/>
</dbReference>
<keyword evidence="4" id="KW-0547">Nucleotide-binding</keyword>
<dbReference type="AlphaFoldDB" id="A0A1G1Z4T1"/>
<reference evidence="9 10" key="1">
    <citation type="journal article" date="2016" name="Nat. Commun.">
        <title>Thousands of microbial genomes shed light on interconnected biogeochemical processes in an aquifer system.</title>
        <authorList>
            <person name="Anantharaman K."/>
            <person name="Brown C.T."/>
            <person name="Hug L.A."/>
            <person name="Sharon I."/>
            <person name="Castelle C.J."/>
            <person name="Probst A.J."/>
            <person name="Thomas B.C."/>
            <person name="Singh A."/>
            <person name="Wilkins M.J."/>
            <person name="Karaoz U."/>
            <person name="Brodie E.L."/>
            <person name="Williams K.H."/>
            <person name="Hubbard S.S."/>
            <person name="Banfield J.F."/>
        </authorList>
    </citation>
    <scope>NUCLEOTIDE SEQUENCE [LARGE SCALE GENOMIC DNA]</scope>
</reference>
<dbReference type="InterPro" id="IPR035907">
    <property type="entry name" value="Hppk_sf"/>
</dbReference>
<evidence type="ECO:0000256" key="1">
    <source>
        <dbReference type="ARBA" id="ARBA00005051"/>
    </source>
</evidence>
<dbReference type="PROSITE" id="PS00794">
    <property type="entry name" value="HPPK"/>
    <property type="match status" value="1"/>
</dbReference>
<comment type="caution">
    <text evidence="9">The sequence shown here is derived from an EMBL/GenBank/DDBJ whole genome shotgun (WGS) entry which is preliminary data.</text>
</comment>
<keyword evidence="6" id="KW-0067">ATP-binding</keyword>
<dbReference type="EMBL" id="MHIY01000023">
    <property type="protein sequence ID" value="OGY59534.1"/>
    <property type="molecule type" value="Genomic_DNA"/>
</dbReference>
<keyword evidence="7" id="KW-0289">Folate biosynthesis</keyword>
<proteinExistence type="predicted"/>
<dbReference type="InterPro" id="IPR000550">
    <property type="entry name" value="Hppk"/>
</dbReference>
<dbReference type="Proteomes" id="UP000178744">
    <property type="component" value="Unassembled WGS sequence"/>
</dbReference>
<dbReference type="PANTHER" id="PTHR43071">
    <property type="entry name" value="2-AMINO-4-HYDROXY-6-HYDROXYMETHYLDIHYDROPTERIDINE PYROPHOSPHOKINASE"/>
    <property type="match status" value="1"/>
</dbReference>
<organism evidence="9 10">
    <name type="scientific">Candidatus Colwellbacteria bacterium RIFCSPLOWO2_01_FULL_48_10</name>
    <dbReference type="NCBI Taxonomy" id="1797690"/>
    <lineage>
        <taxon>Bacteria</taxon>
        <taxon>Candidatus Colwelliibacteriota</taxon>
    </lineage>
</organism>
<dbReference type="SUPFAM" id="SSF55083">
    <property type="entry name" value="6-hydroxymethyl-7,8-dihydropterin pyrophosphokinase, HPPK"/>
    <property type="match status" value="1"/>
</dbReference>
<dbReference type="PANTHER" id="PTHR43071:SF1">
    <property type="entry name" value="2-AMINO-4-HYDROXY-6-HYDROXYMETHYLDIHYDROPTERIDINE PYROPHOSPHOKINASE"/>
    <property type="match status" value="1"/>
</dbReference>
<dbReference type="GO" id="GO:0046654">
    <property type="term" value="P:tetrahydrofolate biosynthetic process"/>
    <property type="evidence" value="ECO:0007669"/>
    <property type="project" value="UniProtKB-UniPathway"/>
</dbReference>
<feature type="domain" description="7,8-dihydro-6-hydroxymethylpterin-pyrophosphokinase" evidence="8">
    <location>
        <begin position="88"/>
        <end position="99"/>
    </location>
</feature>
<evidence type="ECO:0000256" key="2">
    <source>
        <dbReference type="ARBA" id="ARBA00013253"/>
    </source>
</evidence>